<protein>
    <recommendedName>
        <fullName evidence="3">CBM-cenC domain-containing protein</fullName>
    </recommendedName>
</protein>
<reference evidence="1 2" key="1">
    <citation type="submission" date="2021-07" db="EMBL/GenBank/DDBJ databases">
        <title>Hymenobacter profundi sp. nov., isolated from deep-sea water.</title>
        <authorList>
            <person name="Kim M.K."/>
        </authorList>
    </citation>
    <scope>NUCLEOTIDE SEQUENCE [LARGE SCALE GENOMIC DNA]</scope>
    <source>
        <strain evidence="1 2">M2</strain>
    </source>
</reference>
<evidence type="ECO:0008006" key="3">
    <source>
        <dbReference type="Google" id="ProtNLM"/>
    </source>
</evidence>
<evidence type="ECO:0000313" key="2">
    <source>
        <dbReference type="Proteomes" id="UP000826188"/>
    </source>
</evidence>
<comment type="caution">
    <text evidence="1">The sequence shown here is derived from an EMBL/GenBank/DDBJ whole genome shotgun (WGS) entry which is preliminary data.</text>
</comment>
<dbReference type="EMBL" id="JAHWGL010000015">
    <property type="protein sequence ID" value="MBW3128100.1"/>
    <property type="molecule type" value="Genomic_DNA"/>
</dbReference>
<keyword evidence="2" id="KW-1185">Reference proteome</keyword>
<proteinExistence type="predicted"/>
<sequence>MLGLLGLLAGCKRAANVPPVGSGQKEWIHQDFDDLQRWSGGEYPASLTQERAHSGQFSLKAGPGVDYSLTFSAPFDQLSLTKPRKLRVQAWVWVPEETNNITLVITAVNSKGVVSWEGIQLANTVKGYKSWQHLDQKVMMSPQLTSDDVLKLYLWQRNGNDNSLYLDDLIISEEE</sequence>
<dbReference type="Proteomes" id="UP000826188">
    <property type="component" value="Unassembled WGS sequence"/>
</dbReference>
<name>A0ABS6WWY4_9BACT</name>
<accession>A0ABS6WWY4</accession>
<dbReference type="RefSeq" id="WP_219157811.1">
    <property type="nucleotide sequence ID" value="NZ_JAHWGL010000015.1"/>
</dbReference>
<organism evidence="1 2">
    <name type="scientific">Hymenobacter profundi</name>
    <dbReference type="NCBI Taxonomy" id="1982110"/>
    <lineage>
        <taxon>Bacteria</taxon>
        <taxon>Pseudomonadati</taxon>
        <taxon>Bacteroidota</taxon>
        <taxon>Cytophagia</taxon>
        <taxon>Cytophagales</taxon>
        <taxon>Hymenobacteraceae</taxon>
        <taxon>Hymenobacter</taxon>
    </lineage>
</organism>
<gene>
    <name evidence="1" type="ORF">KYK14_06040</name>
</gene>
<evidence type="ECO:0000313" key="1">
    <source>
        <dbReference type="EMBL" id="MBW3128100.1"/>
    </source>
</evidence>